<evidence type="ECO:0000313" key="3">
    <source>
        <dbReference type="EMBL" id="KUF12104.1"/>
    </source>
</evidence>
<keyword evidence="4" id="KW-1185">Reference proteome</keyword>
<dbReference type="AlphaFoldDB" id="A0A0W7WNN5"/>
<name>A0A0W7WNN5_9RHOB</name>
<dbReference type="GO" id="GO:0000166">
    <property type="term" value="F:nucleotide binding"/>
    <property type="evidence" value="ECO:0007669"/>
    <property type="project" value="InterPro"/>
</dbReference>
<dbReference type="PANTHER" id="PTHR43377">
    <property type="entry name" value="BILIVERDIN REDUCTASE A"/>
    <property type="match status" value="1"/>
</dbReference>
<comment type="caution">
    <text evidence="3">The sequence shown here is derived from an EMBL/GenBank/DDBJ whole genome shotgun (WGS) entry which is preliminary data.</text>
</comment>
<dbReference type="PANTHER" id="PTHR43377:SF8">
    <property type="entry name" value="BLR3664 PROTEIN"/>
    <property type="match status" value="1"/>
</dbReference>
<dbReference type="RefSeq" id="WP_058861223.1">
    <property type="nucleotide sequence ID" value="NZ_LPXO01000002.1"/>
</dbReference>
<dbReference type="Proteomes" id="UP000054396">
    <property type="component" value="Unassembled WGS sequence"/>
</dbReference>
<feature type="domain" description="GFO/IDH/MocA-like oxidoreductase" evidence="2">
    <location>
        <begin position="137"/>
        <end position="260"/>
    </location>
</feature>
<dbReference type="EMBL" id="LPXO01000002">
    <property type="protein sequence ID" value="KUF12104.1"/>
    <property type="molecule type" value="Genomic_DNA"/>
</dbReference>
<dbReference type="InterPro" id="IPR051450">
    <property type="entry name" value="Gfo/Idh/MocA_Oxidoreductases"/>
</dbReference>
<dbReference type="STRING" id="1685382.AVJ23_05910"/>
<reference evidence="3 4" key="1">
    <citation type="submission" date="2015-12" db="EMBL/GenBank/DDBJ databases">
        <authorList>
            <person name="Shamseldin A."/>
            <person name="Moawad H."/>
            <person name="Abd El-Rahim W.M."/>
            <person name="Sadowsky M.J."/>
        </authorList>
    </citation>
    <scope>NUCLEOTIDE SEQUENCE [LARGE SCALE GENOMIC DNA]</scope>
    <source>
        <strain evidence="3 4">SJ5A-1</strain>
    </source>
</reference>
<dbReference type="InterPro" id="IPR055170">
    <property type="entry name" value="GFO_IDH_MocA-like_dom"/>
</dbReference>
<dbReference type="Gene3D" id="3.40.50.720">
    <property type="entry name" value="NAD(P)-binding Rossmann-like Domain"/>
    <property type="match status" value="1"/>
</dbReference>
<dbReference type="Pfam" id="PF22725">
    <property type="entry name" value="GFO_IDH_MocA_C3"/>
    <property type="match status" value="1"/>
</dbReference>
<dbReference type="SUPFAM" id="SSF55347">
    <property type="entry name" value="Glyceraldehyde-3-phosphate dehydrogenase-like, C-terminal domain"/>
    <property type="match status" value="1"/>
</dbReference>
<proteinExistence type="predicted"/>
<dbReference type="Pfam" id="PF01408">
    <property type="entry name" value="GFO_IDH_MocA"/>
    <property type="match status" value="1"/>
</dbReference>
<dbReference type="OrthoDB" id="9792935at2"/>
<evidence type="ECO:0000259" key="2">
    <source>
        <dbReference type="Pfam" id="PF22725"/>
    </source>
</evidence>
<dbReference type="SUPFAM" id="SSF51735">
    <property type="entry name" value="NAD(P)-binding Rossmann-fold domains"/>
    <property type="match status" value="1"/>
</dbReference>
<dbReference type="Gene3D" id="3.30.360.10">
    <property type="entry name" value="Dihydrodipicolinate Reductase, domain 2"/>
    <property type="match status" value="1"/>
</dbReference>
<evidence type="ECO:0000313" key="4">
    <source>
        <dbReference type="Proteomes" id="UP000054396"/>
    </source>
</evidence>
<accession>A0A0W7WNN5</accession>
<sequence length="355" mass="37085">MTPLPVCVIGGGAIGRRHVEVVTRCDRTRLSAVVESDPATRADLAASGLPVAAELDAVDPETRAAIIATPTAAHLPVAQACLARGWPIIVEKPLAGTPAEAEQLLTEAARLGLPLFTGHHRRCHPFTAAARDALPGIGMPVGIQGLWALRKHDSYYEAEWRRQPGHGPLMSNMSHEFDLMRFLLGEITEVSALTSSAQRGFVIEDSAALTLRFANGALGSFLITDAAASPWAFEAASAENPSIAGSGADYLRIVGTEGALAFPSLTIWGRAGPGEIEWSRPLARRAGPGFAPIDPLEAQVARFAAVVAGGTDPVLCTGADGCAALRLTLAAALSAQTGRPVRPEDVPDSYNGVTT</sequence>
<evidence type="ECO:0000259" key="1">
    <source>
        <dbReference type="Pfam" id="PF01408"/>
    </source>
</evidence>
<feature type="domain" description="Gfo/Idh/MocA-like oxidoreductase N-terminal" evidence="1">
    <location>
        <begin position="6"/>
        <end position="119"/>
    </location>
</feature>
<organism evidence="3 4">
    <name type="scientific">Pseudoponticoccus marisrubri</name>
    <dbReference type="NCBI Taxonomy" id="1685382"/>
    <lineage>
        <taxon>Bacteria</taxon>
        <taxon>Pseudomonadati</taxon>
        <taxon>Pseudomonadota</taxon>
        <taxon>Alphaproteobacteria</taxon>
        <taxon>Rhodobacterales</taxon>
        <taxon>Roseobacteraceae</taxon>
        <taxon>Pseudoponticoccus</taxon>
    </lineage>
</organism>
<dbReference type="InterPro" id="IPR000683">
    <property type="entry name" value="Gfo/Idh/MocA-like_OxRdtase_N"/>
</dbReference>
<gene>
    <name evidence="3" type="ORF">AVJ23_05910</name>
</gene>
<protein>
    <submittedName>
        <fullName evidence="3">Oxidoreductase</fullName>
    </submittedName>
</protein>
<dbReference type="InterPro" id="IPR036291">
    <property type="entry name" value="NAD(P)-bd_dom_sf"/>
</dbReference>